<feature type="transmembrane region" description="Helical" evidence="6">
    <location>
        <begin position="147"/>
        <end position="165"/>
    </location>
</feature>
<reference evidence="7" key="1">
    <citation type="submission" date="2019-08" db="EMBL/GenBank/DDBJ databases">
        <authorList>
            <person name="Kucharzyk K."/>
            <person name="Murdoch R.W."/>
            <person name="Higgins S."/>
            <person name="Loffler F."/>
        </authorList>
    </citation>
    <scope>NUCLEOTIDE SEQUENCE</scope>
</reference>
<dbReference type="CDD" id="cd06580">
    <property type="entry name" value="TM_PBP1_transp_TpRbsC_like"/>
    <property type="match status" value="1"/>
</dbReference>
<keyword evidence="5 6" id="KW-0472">Membrane</keyword>
<evidence type="ECO:0000256" key="5">
    <source>
        <dbReference type="ARBA" id="ARBA00023136"/>
    </source>
</evidence>
<keyword evidence="3 6" id="KW-0812">Transmembrane</keyword>
<keyword evidence="4 6" id="KW-1133">Transmembrane helix</keyword>
<dbReference type="PANTHER" id="PTHR47089:SF1">
    <property type="entry name" value="GUANOSINE ABC TRANSPORTER PERMEASE PROTEIN NUPP"/>
    <property type="match status" value="1"/>
</dbReference>
<dbReference type="GO" id="GO:0005886">
    <property type="term" value="C:plasma membrane"/>
    <property type="evidence" value="ECO:0007669"/>
    <property type="project" value="UniProtKB-SubCell"/>
</dbReference>
<comment type="caution">
    <text evidence="7">The sequence shown here is derived from an EMBL/GenBank/DDBJ whole genome shotgun (WGS) entry which is preliminary data.</text>
</comment>
<feature type="transmembrane region" description="Helical" evidence="6">
    <location>
        <begin position="51"/>
        <end position="69"/>
    </location>
</feature>
<evidence type="ECO:0000256" key="1">
    <source>
        <dbReference type="ARBA" id="ARBA00004651"/>
    </source>
</evidence>
<protein>
    <submittedName>
        <fullName evidence="7">Uncharacterized protein</fullName>
    </submittedName>
</protein>
<feature type="transmembrane region" description="Helical" evidence="6">
    <location>
        <begin position="185"/>
        <end position="211"/>
    </location>
</feature>
<organism evidence="7">
    <name type="scientific">bioreactor metagenome</name>
    <dbReference type="NCBI Taxonomy" id="1076179"/>
    <lineage>
        <taxon>unclassified sequences</taxon>
        <taxon>metagenomes</taxon>
        <taxon>ecological metagenomes</taxon>
    </lineage>
</organism>
<evidence type="ECO:0000256" key="6">
    <source>
        <dbReference type="SAM" id="Phobius"/>
    </source>
</evidence>
<dbReference type="InterPro" id="IPR001851">
    <property type="entry name" value="ABC_transp_permease"/>
</dbReference>
<evidence type="ECO:0000256" key="2">
    <source>
        <dbReference type="ARBA" id="ARBA00022475"/>
    </source>
</evidence>
<dbReference type="AlphaFoldDB" id="A0A645FCU6"/>
<keyword evidence="2" id="KW-1003">Cell membrane</keyword>
<name>A0A645FCU6_9ZZZZ</name>
<feature type="transmembrane region" description="Helical" evidence="6">
    <location>
        <begin position="17"/>
        <end position="39"/>
    </location>
</feature>
<feature type="transmembrane region" description="Helical" evidence="6">
    <location>
        <begin position="99"/>
        <end position="119"/>
    </location>
</feature>
<evidence type="ECO:0000256" key="3">
    <source>
        <dbReference type="ARBA" id="ARBA00022692"/>
    </source>
</evidence>
<comment type="subcellular location">
    <subcellularLocation>
        <location evidence="1">Cell membrane</location>
        <topology evidence="1">Multi-pass membrane protein</topology>
    </subcellularLocation>
</comment>
<dbReference type="PANTHER" id="PTHR47089">
    <property type="entry name" value="ABC TRANSPORTER, PERMEASE PROTEIN"/>
    <property type="match status" value="1"/>
</dbReference>
<dbReference type="Pfam" id="PF02653">
    <property type="entry name" value="BPD_transp_2"/>
    <property type="match status" value="1"/>
</dbReference>
<dbReference type="EMBL" id="VSSQ01058013">
    <property type="protein sequence ID" value="MPN11760.1"/>
    <property type="molecule type" value="Genomic_DNA"/>
</dbReference>
<accession>A0A645FCU6</accession>
<evidence type="ECO:0000256" key="4">
    <source>
        <dbReference type="ARBA" id="ARBA00022989"/>
    </source>
</evidence>
<evidence type="ECO:0000313" key="7">
    <source>
        <dbReference type="EMBL" id="MPN11760.1"/>
    </source>
</evidence>
<dbReference type="GO" id="GO:0022857">
    <property type="term" value="F:transmembrane transporter activity"/>
    <property type="evidence" value="ECO:0007669"/>
    <property type="project" value="InterPro"/>
</dbReference>
<gene>
    <name evidence="7" type="ORF">SDC9_159068</name>
</gene>
<proteinExistence type="predicted"/>
<sequence>MGSIASMVVALYIPLPIPLRIVVSLLAAVLAGGGWAAVAGWLRSRFNANEVITTLMLNYIASYLLLYLINGPMQDPSSDLSQTALVPDAMRLTQLFGTYRLHTGIFILIGVVIFMIFFWKTTLGYRIDLTGQGEKVATYAGINVKRTVVITMFLSGAFCGLAGWIETFGINYRLLDGIAGEAGNIATIVALLGSLNVYGIMAAAGFFSILLCGGASMQRMTEVPYSVVDVIQGLIIVFVIAKNTVFERITQAFTCKRPAVRKEKRDAK</sequence>